<dbReference type="GO" id="GO:0016747">
    <property type="term" value="F:acyltransferase activity, transferring groups other than amino-acyl groups"/>
    <property type="evidence" value="ECO:0007669"/>
    <property type="project" value="InterPro"/>
</dbReference>
<comment type="caution">
    <text evidence="2">The sequence shown here is derived from an EMBL/GenBank/DDBJ whole genome shotgun (WGS) entry which is preliminary data.</text>
</comment>
<dbReference type="PROSITE" id="PS51186">
    <property type="entry name" value="GNAT"/>
    <property type="match status" value="1"/>
</dbReference>
<dbReference type="Pfam" id="PF00583">
    <property type="entry name" value="Acetyltransf_1"/>
    <property type="match status" value="1"/>
</dbReference>
<dbReference type="SUPFAM" id="SSF55729">
    <property type="entry name" value="Acyl-CoA N-acyltransferases (Nat)"/>
    <property type="match status" value="1"/>
</dbReference>
<organism evidence="2 3">
    <name type="scientific">Mycetocola reblochoni</name>
    <dbReference type="NCBI Taxonomy" id="331618"/>
    <lineage>
        <taxon>Bacteria</taxon>
        <taxon>Bacillati</taxon>
        <taxon>Actinomycetota</taxon>
        <taxon>Actinomycetes</taxon>
        <taxon>Micrococcales</taxon>
        <taxon>Microbacteriaceae</taxon>
        <taxon>Mycetocola</taxon>
    </lineage>
</organism>
<evidence type="ECO:0000259" key="1">
    <source>
        <dbReference type="PROSITE" id="PS51186"/>
    </source>
</evidence>
<dbReference type="InterPro" id="IPR016181">
    <property type="entry name" value="Acyl_CoA_acyltransferase"/>
</dbReference>
<dbReference type="InterPro" id="IPR000182">
    <property type="entry name" value="GNAT_dom"/>
</dbReference>
<name>A0A3L6ZN38_9MICO</name>
<dbReference type="AlphaFoldDB" id="A0A3L6ZN38"/>
<sequence length="172" mass="19398">MGPVKQEAAWSLAKPHHSHELQQFVCTTPPKKLHDKYRGNYHPKPWALEVQSAIRNIRPHGRDTNDLIRLGHVDGRLAHVSELFFSREERTLAILLIATHREFQGTGLGAQSLEKTVELFNKLRDDNHADELVARIHQSNDPSKGLFEKAGFAPGGSVSKDSDYVFWMLADG</sequence>
<proteinExistence type="predicted"/>
<evidence type="ECO:0000313" key="2">
    <source>
        <dbReference type="EMBL" id="RLP69314.1"/>
    </source>
</evidence>
<dbReference type="EMBL" id="RCUW01000005">
    <property type="protein sequence ID" value="RLP69314.1"/>
    <property type="molecule type" value="Genomic_DNA"/>
</dbReference>
<protein>
    <submittedName>
        <fullName evidence="2">GNAT family N-acetyltransferase</fullName>
    </submittedName>
</protein>
<dbReference type="Proteomes" id="UP000275395">
    <property type="component" value="Unassembled WGS sequence"/>
</dbReference>
<dbReference type="Gene3D" id="3.40.630.30">
    <property type="match status" value="1"/>
</dbReference>
<keyword evidence="2" id="KW-0808">Transferase</keyword>
<reference evidence="2 3" key="1">
    <citation type="submission" date="2018-10" db="EMBL/GenBank/DDBJ databases">
        <authorList>
            <person name="Li J."/>
        </authorList>
    </citation>
    <scope>NUCLEOTIDE SEQUENCE [LARGE SCALE GENOMIC DNA]</scope>
    <source>
        <strain evidence="2 3">JCM 30549</strain>
    </source>
</reference>
<evidence type="ECO:0000313" key="3">
    <source>
        <dbReference type="Proteomes" id="UP000275395"/>
    </source>
</evidence>
<gene>
    <name evidence="2" type="ORF">D9V30_08385</name>
</gene>
<accession>A0A3L6ZN38</accession>
<feature type="domain" description="N-acetyltransferase" evidence="1">
    <location>
        <begin position="23"/>
        <end position="172"/>
    </location>
</feature>